<protein>
    <submittedName>
        <fullName evidence="4">Esterase, PHB depolymerase family</fullName>
    </submittedName>
    <submittedName>
        <fullName evidence="5">PHB depolymerase family esterase</fullName>
    </submittedName>
</protein>
<dbReference type="Proteomes" id="UP000025229">
    <property type="component" value="Chromosome"/>
</dbReference>
<keyword evidence="1" id="KW-0732">Signal</keyword>
<evidence type="ECO:0000313" key="5">
    <source>
        <dbReference type="EMBL" id="MDX5894044.1"/>
    </source>
</evidence>
<feature type="region of interest" description="Disordered" evidence="3">
    <location>
        <begin position="33"/>
        <end position="132"/>
    </location>
</feature>
<dbReference type="Gene3D" id="3.40.50.1820">
    <property type="entry name" value="alpha/beta hydrolase"/>
    <property type="match status" value="1"/>
</dbReference>
<dbReference type="InterPro" id="IPR010126">
    <property type="entry name" value="Esterase_phb"/>
</dbReference>
<dbReference type="EMBL" id="CP007514">
    <property type="protein sequence ID" value="AHY46637.1"/>
    <property type="molecule type" value="Genomic_DNA"/>
</dbReference>
<organism evidence="4 6">
    <name type="scientific">Rubrobacter radiotolerans</name>
    <name type="common">Arthrobacter radiotolerans</name>
    <dbReference type="NCBI Taxonomy" id="42256"/>
    <lineage>
        <taxon>Bacteria</taxon>
        <taxon>Bacillati</taxon>
        <taxon>Actinomycetota</taxon>
        <taxon>Rubrobacteria</taxon>
        <taxon>Rubrobacterales</taxon>
        <taxon>Rubrobacteraceae</taxon>
        <taxon>Rubrobacter</taxon>
    </lineage>
</organism>
<gene>
    <name evidence="4" type="ORF">RradSPS_1354</name>
    <name evidence="5" type="ORF">SIL72_08385</name>
</gene>
<dbReference type="PATRIC" id="fig|42256.3.peg.1371"/>
<dbReference type="eggNOG" id="COG3509">
    <property type="taxonomic scope" value="Bacteria"/>
</dbReference>
<dbReference type="GO" id="GO:0005576">
    <property type="term" value="C:extracellular region"/>
    <property type="evidence" value="ECO:0007669"/>
    <property type="project" value="InterPro"/>
</dbReference>
<evidence type="ECO:0000256" key="3">
    <source>
        <dbReference type="SAM" id="MobiDB-lite"/>
    </source>
</evidence>
<dbReference type="SUPFAM" id="SSF53474">
    <property type="entry name" value="alpha/beta-Hydrolases"/>
    <property type="match status" value="2"/>
</dbReference>
<dbReference type="HOGENOM" id="CLU_027551_0_3_11"/>
<evidence type="ECO:0000313" key="4">
    <source>
        <dbReference type="EMBL" id="AHY46637.1"/>
    </source>
</evidence>
<evidence type="ECO:0000313" key="6">
    <source>
        <dbReference type="Proteomes" id="UP000025229"/>
    </source>
</evidence>
<dbReference type="RefSeq" id="WP_051589481.1">
    <property type="nucleotide sequence ID" value="NZ_CP007514.1"/>
</dbReference>
<dbReference type="Proteomes" id="UP001281130">
    <property type="component" value="Unassembled WGS sequence"/>
</dbReference>
<sequence length="418" mass="44125">MNDETQRSMFEATRLTGEGRLAEATALIQRALGGGSFPAGPVFGTRSGSEEAPATVETTSRIVRETPAPEEPESGEDRGTEEPPSTDASDGSPLRPAPAWTESFRGFRSPATWTPGASGLAGAWPATEPDAETGEAGRFISRRYANRAGSRAYKLYVPDGYEKAARPVALVVMLHGCTQGADDFAAGTQMNALAERETFLVVYPEQTREANFSGCWNWFEGKETARGSGEASIVAGITCEVLGEYNVDPERVFVAGMSAGGAMAASVAESYPDLYAACGVHSGLAPGSARDLASAFGAMQGGRAGAASPNAGRVPTVVFHGTRDSTVSPKNAAHLLSRQPSRAVRTEEVREPGCHAYTRSVHRDAAGKVIAEHWAVEGLAHAWSGGSSAGSYTDPKGPDATQRMFEFFELVARERREG</sequence>
<evidence type="ECO:0000256" key="2">
    <source>
        <dbReference type="ARBA" id="ARBA00022801"/>
    </source>
</evidence>
<dbReference type="AlphaFoldDB" id="A0A023X2G5"/>
<dbReference type="InterPro" id="IPR050955">
    <property type="entry name" value="Plant_Biomass_Hydrol_Est"/>
</dbReference>
<dbReference type="KEGG" id="rrd:RradSPS_1354"/>
<dbReference type="GO" id="GO:0016787">
    <property type="term" value="F:hydrolase activity"/>
    <property type="evidence" value="ECO:0007669"/>
    <property type="project" value="UniProtKB-KW"/>
</dbReference>
<accession>A0A023X2G5</accession>
<dbReference type="PANTHER" id="PTHR43037">
    <property type="entry name" value="UNNAMED PRODUCT-RELATED"/>
    <property type="match status" value="1"/>
</dbReference>
<dbReference type="Pfam" id="PF10503">
    <property type="entry name" value="Esterase_PHB"/>
    <property type="match status" value="1"/>
</dbReference>
<dbReference type="InterPro" id="IPR029058">
    <property type="entry name" value="AB_hydrolase_fold"/>
</dbReference>
<dbReference type="EMBL" id="JAWXXX010000001">
    <property type="protein sequence ID" value="MDX5894044.1"/>
    <property type="molecule type" value="Genomic_DNA"/>
</dbReference>
<name>A0A023X2G5_RUBRA</name>
<reference evidence="5" key="2">
    <citation type="submission" date="2023-11" db="EMBL/GenBank/DDBJ databases">
        <title>MicrobeMod: A computational toolkit for identifying prokaryotic methylation and restriction-modification with nanopore sequencing.</title>
        <authorList>
            <person name="Crits-Christoph A."/>
            <person name="Kang S.C."/>
            <person name="Lee H."/>
            <person name="Ostrov N."/>
        </authorList>
    </citation>
    <scope>NUCLEOTIDE SEQUENCE</scope>
    <source>
        <strain evidence="5">ATCC 51242</strain>
    </source>
</reference>
<dbReference type="STRING" id="42256.RradSPS_1354"/>
<reference evidence="4 6" key="1">
    <citation type="submission" date="2014-03" db="EMBL/GenBank/DDBJ databases">
        <title>Complete genome sequence of the Radio-Resistant Rubrobacter radiotolerans RSPS-4.</title>
        <authorList>
            <person name="Egas C.C."/>
            <person name="Barroso C.C."/>
            <person name="Froufe H.J.C."/>
            <person name="Pacheco J.J."/>
            <person name="Albuquerque L.L."/>
            <person name="da Costa M.M.S."/>
        </authorList>
    </citation>
    <scope>NUCLEOTIDE SEQUENCE [LARGE SCALE GENOMIC DNA]</scope>
    <source>
        <strain evidence="4 6">RSPS-4</strain>
    </source>
</reference>
<keyword evidence="6" id="KW-1185">Reference proteome</keyword>
<evidence type="ECO:0000256" key="1">
    <source>
        <dbReference type="ARBA" id="ARBA00022729"/>
    </source>
</evidence>
<keyword evidence="2" id="KW-0378">Hydrolase</keyword>
<proteinExistence type="predicted"/>
<dbReference type="PANTHER" id="PTHR43037:SF1">
    <property type="entry name" value="BLL1128 PROTEIN"/>
    <property type="match status" value="1"/>
</dbReference>
<dbReference type="NCBIfam" id="TIGR01840">
    <property type="entry name" value="esterase_phb"/>
    <property type="match status" value="1"/>
</dbReference>